<keyword evidence="2" id="KW-1185">Reference proteome</keyword>
<reference evidence="1" key="1">
    <citation type="journal article" date="2022" name="bioRxiv">
        <title>Sequencing and chromosome-scale assembly of the giantPleurodeles waltlgenome.</title>
        <authorList>
            <person name="Brown T."/>
            <person name="Elewa A."/>
            <person name="Iarovenko S."/>
            <person name="Subramanian E."/>
            <person name="Araus A.J."/>
            <person name="Petzold A."/>
            <person name="Susuki M."/>
            <person name="Suzuki K.-i.T."/>
            <person name="Hayashi T."/>
            <person name="Toyoda A."/>
            <person name="Oliveira C."/>
            <person name="Osipova E."/>
            <person name="Leigh N.D."/>
            <person name="Simon A."/>
            <person name="Yun M.H."/>
        </authorList>
    </citation>
    <scope>NUCLEOTIDE SEQUENCE</scope>
    <source>
        <strain evidence="1">20211129_DDA</strain>
        <tissue evidence="1">Liver</tissue>
    </source>
</reference>
<dbReference type="EMBL" id="JANPWB010000012">
    <property type="protein sequence ID" value="KAJ1112917.1"/>
    <property type="molecule type" value="Genomic_DNA"/>
</dbReference>
<proteinExistence type="predicted"/>
<protein>
    <submittedName>
        <fullName evidence="1">Uncharacterized protein</fullName>
    </submittedName>
</protein>
<name>A0AAV7NA16_PLEWA</name>
<sequence>MWHSRSAVHTYKLPRGGPPAFQHRVEDSAVFPQHTDARITSKEEAEGSWERAGPVCTRICMAEAYKMTRRPYLYIICWTYNKLCPKGKGEPYQKRRIAAPAVPQHKQLCNKVTHVHKYGC</sequence>
<dbReference type="AlphaFoldDB" id="A0AAV7NA16"/>
<comment type="caution">
    <text evidence="1">The sequence shown here is derived from an EMBL/GenBank/DDBJ whole genome shotgun (WGS) entry which is preliminary data.</text>
</comment>
<dbReference type="Proteomes" id="UP001066276">
    <property type="component" value="Chromosome 8"/>
</dbReference>
<evidence type="ECO:0000313" key="2">
    <source>
        <dbReference type="Proteomes" id="UP001066276"/>
    </source>
</evidence>
<evidence type="ECO:0000313" key="1">
    <source>
        <dbReference type="EMBL" id="KAJ1112917.1"/>
    </source>
</evidence>
<organism evidence="1 2">
    <name type="scientific">Pleurodeles waltl</name>
    <name type="common">Iberian ribbed newt</name>
    <dbReference type="NCBI Taxonomy" id="8319"/>
    <lineage>
        <taxon>Eukaryota</taxon>
        <taxon>Metazoa</taxon>
        <taxon>Chordata</taxon>
        <taxon>Craniata</taxon>
        <taxon>Vertebrata</taxon>
        <taxon>Euteleostomi</taxon>
        <taxon>Amphibia</taxon>
        <taxon>Batrachia</taxon>
        <taxon>Caudata</taxon>
        <taxon>Salamandroidea</taxon>
        <taxon>Salamandridae</taxon>
        <taxon>Pleurodelinae</taxon>
        <taxon>Pleurodeles</taxon>
    </lineage>
</organism>
<accession>A0AAV7NA16</accession>
<gene>
    <name evidence="1" type="ORF">NDU88_001178</name>
</gene>